<organism evidence="3 4">
    <name type="scientific">Mytilus galloprovincialis</name>
    <name type="common">Mediterranean mussel</name>
    <dbReference type="NCBI Taxonomy" id="29158"/>
    <lineage>
        <taxon>Eukaryota</taxon>
        <taxon>Metazoa</taxon>
        <taxon>Spiralia</taxon>
        <taxon>Lophotrochozoa</taxon>
        <taxon>Mollusca</taxon>
        <taxon>Bivalvia</taxon>
        <taxon>Autobranchia</taxon>
        <taxon>Pteriomorphia</taxon>
        <taxon>Mytilida</taxon>
        <taxon>Mytiloidea</taxon>
        <taxon>Mytilidae</taxon>
        <taxon>Mytilinae</taxon>
        <taxon>Mytilus</taxon>
    </lineage>
</organism>
<keyword evidence="1" id="KW-0862">Zinc</keyword>
<gene>
    <name evidence="3" type="ORF">MGAL_10B063791</name>
</gene>
<dbReference type="InterPro" id="IPR000315">
    <property type="entry name" value="Znf_B-box"/>
</dbReference>
<name>A0A8B6BFV2_MYTGA</name>
<feature type="domain" description="B box-type" evidence="2">
    <location>
        <begin position="3"/>
        <end position="54"/>
    </location>
</feature>
<dbReference type="PANTHER" id="PTHR25462">
    <property type="entry name" value="BONUS, ISOFORM C-RELATED"/>
    <property type="match status" value="1"/>
</dbReference>
<comment type="caution">
    <text evidence="3">The sequence shown here is derived from an EMBL/GenBank/DDBJ whole genome shotgun (WGS) entry which is preliminary data.</text>
</comment>
<evidence type="ECO:0000256" key="1">
    <source>
        <dbReference type="PROSITE-ProRule" id="PRU00024"/>
    </source>
</evidence>
<proteinExistence type="predicted"/>
<reference evidence="3" key="1">
    <citation type="submission" date="2018-11" db="EMBL/GenBank/DDBJ databases">
        <authorList>
            <person name="Alioto T."/>
            <person name="Alioto T."/>
        </authorList>
    </citation>
    <scope>NUCLEOTIDE SEQUENCE</scope>
</reference>
<accession>A0A8B6BFV2</accession>
<dbReference type="Pfam" id="PF22586">
    <property type="entry name" value="ANCHR-like_BBOX"/>
    <property type="match status" value="1"/>
</dbReference>
<evidence type="ECO:0000313" key="4">
    <source>
        <dbReference type="Proteomes" id="UP000596742"/>
    </source>
</evidence>
<dbReference type="AlphaFoldDB" id="A0A8B6BFV2"/>
<keyword evidence="4" id="KW-1185">Reference proteome</keyword>
<dbReference type="OrthoDB" id="6049135at2759"/>
<sequence>MDSNWKICDPCARVGDNVKAMIWCEQCKELLCSACLKSFHSRLKDSRTHKFLSISESQKLPKISDYQVNEPCNEHKGMFNDYFCSDHSEMCCIVCVADNHCKCLNIKSMQEVVKKFVEDKIDEAVITDLNCLNKGMTILIRHKRKQIETISAEKDRIISESEFCIKQAIDKLEKIKSRIKADVSKTGLSKVKPIQEQIDTFCEFNENIFQNVRLITTMRDQGNAKQGFITLQKIKKTLKAQRKMFDLTAYDDTNYSMFELVLNSQL</sequence>
<dbReference type="PROSITE" id="PS50119">
    <property type="entry name" value="ZF_BBOX"/>
    <property type="match status" value="1"/>
</dbReference>
<keyword evidence="1" id="KW-0479">Metal-binding</keyword>
<evidence type="ECO:0000313" key="3">
    <source>
        <dbReference type="EMBL" id="VDH89310.1"/>
    </source>
</evidence>
<protein>
    <recommendedName>
        <fullName evidence="2">B box-type domain-containing protein</fullName>
    </recommendedName>
</protein>
<dbReference type="Proteomes" id="UP000596742">
    <property type="component" value="Unassembled WGS sequence"/>
</dbReference>
<keyword evidence="1" id="KW-0863">Zinc-finger</keyword>
<dbReference type="CDD" id="cd19757">
    <property type="entry name" value="Bbox1"/>
    <property type="match status" value="1"/>
</dbReference>
<dbReference type="Gene3D" id="3.30.160.60">
    <property type="entry name" value="Classic Zinc Finger"/>
    <property type="match status" value="1"/>
</dbReference>
<dbReference type="InterPro" id="IPR047153">
    <property type="entry name" value="TRIM45/56/19-like"/>
</dbReference>
<dbReference type="GO" id="GO:0008270">
    <property type="term" value="F:zinc ion binding"/>
    <property type="evidence" value="ECO:0007669"/>
    <property type="project" value="UniProtKB-KW"/>
</dbReference>
<dbReference type="PANTHER" id="PTHR25462:SF296">
    <property type="entry name" value="MEIOTIC P26, ISOFORM F"/>
    <property type="match status" value="1"/>
</dbReference>
<dbReference type="EMBL" id="UYJE01000021">
    <property type="protein sequence ID" value="VDH89310.1"/>
    <property type="molecule type" value="Genomic_DNA"/>
</dbReference>
<evidence type="ECO:0000259" key="2">
    <source>
        <dbReference type="PROSITE" id="PS50119"/>
    </source>
</evidence>